<comment type="caution">
    <text evidence="1">The sequence shown here is derived from an EMBL/GenBank/DDBJ whole genome shotgun (WGS) entry which is preliminary data.</text>
</comment>
<gene>
    <name evidence="1" type="ORF">DRW42_02155</name>
</gene>
<proteinExistence type="predicted"/>
<dbReference type="AlphaFoldDB" id="A0A366LBP0"/>
<sequence length="60" mass="6639">MTFIVKDDTDLLLFANAAKLVWESVGDYPSDFTGIVRTSTGNAFATFKYEGALNFTTTEH</sequence>
<dbReference type="Proteomes" id="UP000252081">
    <property type="component" value="Unassembled WGS sequence"/>
</dbReference>
<protein>
    <submittedName>
        <fullName evidence="1">Uncharacterized protein</fullName>
    </submittedName>
</protein>
<evidence type="ECO:0000313" key="1">
    <source>
        <dbReference type="EMBL" id="RBQ11288.1"/>
    </source>
</evidence>
<keyword evidence="2" id="KW-1185">Reference proteome</keyword>
<evidence type="ECO:0000313" key="2">
    <source>
        <dbReference type="Proteomes" id="UP000252081"/>
    </source>
</evidence>
<dbReference type="EMBL" id="QNQU01000002">
    <property type="protein sequence ID" value="RBQ11288.1"/>
    <property type="molecule type" value="Genomic_DNA"/>
</dbReference>
<organism evidence="1 2">
    <name type="scientific">Pedobacter miscanthi</name>
    <dbReference type="NCBI Taxonomy" id="2259170"/>
    <lineage>
        <taxon>Bacteria</taxon>
        <taxon>Pseudomonadati</taxon>
        <taxon>Bacteroidota</taxon>
        <taxon>Sphingobacteriia</taxon>
        <taxon>Sphingobacteriales</taxon>
        <taxon>Sphingobacteriaceae</taxon>
        <taxon>Pedobacter</taxon>
    </lineage>
</organism>
<name>A0A366LBP0_9SPHI</name>
<accession>A0A366LBP0</accession>
<reference evidence="1 2" key="1">
    <citation type="submission" date="2018-07" db="EMBL/GenBank/DDBJ databases">
        <title>A draft genome of a endophytic bacteria, a new species of Pedobacter.</title>
        <authorList>
            <person name="Zhang Z.D."/>
            <person name="Chen Z.J."/>
        </authorList>
    </citation>
    <scope>NUCLEOTIDE SEQUENCE [LARGE SCALE GENOMIC DNA]</scope>
    <source>
        <strain evidence="1 2">RS10</strain>
    </source>
</reference>